<dbReference type="EMBL" id="JASDAP010000004">
    <property type="protein sequence ID" value="KAK1903778.1"/>
    <property type="molecule type" value="Genomic_DNA"/>
</dbReference>
<evidence type="ECO:0000256" key="1">
    <source>
        <dbReference type="ARBA" id="ARBA00004496"/>
    </source>
</evidence>
<dbReference type="PANTHER" id="PTHR12478:SF18">
    <property type="entry name" value="REGULATED IN DEVELOPMENT AND DNA DAMAGE RESPONSE 2"/>
    <property type="match status" value="1"/>
</dbReference>
<protein>
    <submittedName>
        <fullName evidence="5">DNA damage-inducible transcript 4-like protein</fullName>
    </submittedName>
</protein>
<dbReference type="InterPro" id="IPR012918">
    <property type="entry name" value="RTP801-like"/>
</dbReference>
<evidence type="ECO:0000256" key="2">
    <source>
        <dbReference type="ARBA" id="ARBA00010670"/>
    </source>
</evidence>
<dbReference type="GO" id="GO:0009968">
    <property type="term" value="P:negative regulation of signal transduction"/>
    <property type="evidence" value="ECO:0007669"/>
    <property type="project" value="InterPro"/>
</dbReference>
<keyword evidence="3" id="KW-0963">Cytoplasm</keyword>
<dbReference type="GO" id="GO:0005737">
    <property type="term" value="C:cytoplasm"/>
    <property type="evidence" value="ECO:0007669"/>
    <property type="project" value="UniProtKB-SubCell"/>
</dbReference>
<evidence type="ECO:0000313" key="6">
    <source>
        <dbReference type="Proteomes" id="UP001228049"/>
    </source>
</evidence>
<evidence type="ECO:0000256" key="3">
    <source>
        <dbReference type="ARBA" id="ARBA00022490"/>
    </source>
</evidence>
<comment type="similarity">
    <text evidence="2">Belongs to the DDIT4 family.</text>
</comment>
<proteinExistence type="inferred from homology"/>
<feature type="region of interest" description="Disordered" evidence="4">
    <location>
        <begin position="58"/>
        <end position="80"/>
    </location>
</feature>
<dbReference type="AlphaFoldDB" id="A0AAD9CL80"/>
<gene>
    <name evidence="5" type="ORF">KUDE01_010965</name>
</gene>
<name>A0AAD9CL80_DISEL</name>
<keyword evidence="6" id="KW-1185">Reference proteome</keyword>
<dbReference type="Pfam" id="PF07809">
    <property type="entry name" value="RTP801_C"/>
    <property type="match status" value="1"/>
</dbReference>
<dbReference type="Gene3D" id="3.90.470.40">
    <property type="entry name" value="RTP801-like"/>
    <property type="match status" value="1"/>
</dbReference>
<comment type="subcellular location">
    <subcellularLocation>
        <location evidence="1">Cytoplasm</location>
    </subcellularLocation>
</comment>
<evidence type="ECO:0000256" key="4">
    <source>
        <dbReference type="SAM" id="MobiDB-lite"/>
    </source>
</evidence>
<organism evidence="5 6">
    <name type="scientific">Dissostichus eleginoides</name>
    <name type="common">Patagonian toothfish</name>
    <name type="synonym">Dissostichus amissus</name>
    <dbReference type="NCBI Taxonomy" id="100907"/>
    <lineage>
        <taxon>Eukaryota</taxon>
        <taxon>Metazoa</taxon>
        <taxon>Chordata</taxon>
        <taxon>Craniata</taxon>
        <taxon>Vertebrata</taxon>
        <taxon>Euteleostomi</taxon>
        <taxon>Actinopterygii</taxon>
        <taxon>Neopterygii</taxon>
        <taxon>Teleostei</taxon>
        <taxon>Neoteleostei</taxon>
        <taxon>Acanthomorphata</taxon>
        <taxon>Eupercaria</taxon>
        <taxon>Perciformes</taxon>
        <taxon>Notothenioidei</taxon>
        <taxon>Nototheniidae</taxon>
        <taxon>Dissostichus</taxon>
    </lineage>
</organism>
<evidence type="ECO:0000313" key="5">
    <source>
        <dbReference type="EMBL" id="KAK1903778.1"/>
    </source>
</evidence>
<reference evidence="5" key="1">
    <citation type="submission" date="2023-04" db="EMBL/GenBank/DDBJ databases">
        <title>Chromosome-level genome of Chaenocephalus aceratus.</title>
        <authorList>
            <person name="Park H."/>
        </authorList>
    </citation>
    <scope>NUCLEOTIDE SEQUENCE</scope>
    <source>
        <strain evidence="5">DE</strain>
        <tissue evidence="5">Muscle</tissue>
    </source>
</reference>
<dbReference type="Proteomes" id="UP001228049">
    <property type="component" value="Unassembled WGS sequence"/>
</dbReference>
<sequence>MEKKTTYDRRRNRSFTNGIQDGVYRGSAFGNPGLLDLSEEESVLEMIGKYFLQLTSPGRGTSSARRGSIESCDERDNSPVAQMDAGVEQEQRVLQQAVTRHIELCLTEAKASTLLCQVLLLPHHMTARVGQDVVRSSADEPCGLRGASIKVYVEGKEGLKPVGSFSIDPSVTPTFELSVILKADKSYSWPALKHIFESDKVLKLRPEYRLVKRKLYSSASPVIHDFY</sequence>
<comment type="caution">
    <text evidence="5">The sequence shown here is derived from an EMBL/GenBank/DDBJ whole genome shotgun (WGS) entry which is preliminary data.</text>
</comment>
<dbReference type="InterPro" id="IPR038281">
    <property type="entry name" value="RTP801-like_C_sf"/>
</dbReference>
<accession>A0AAD9CL80</accession>
<dbReference type="PANTHER" id="PTHR12478">
    <property type="entry name" value="DNA-DAMAGE-INDUCIBLE TRANSCRIPT 4 PROTEIN DDIT4"/>
    <property type="match status" value="1"/>
</dbReference>